<feature type="transmembrane region" description="Helical" evidence="6">
    <location>
        <begin position="439"/>
        <end position="459"/>
    </location>
</feature>
<dbReference type="AlphaFoldDB" id="A0A9R0DSK7"/>
<accession>A0A9R0DSK7</accession>
<dbReference type="OrthoDB" id="6493944at2759"/>
<feature type="transmembrane region" description="Helical" evidence="6">
    <location>
        <begin position="27"/>
        <end position="46"/>
    </location>
</feature>
<feature type="transmembrane region" description="Helical" evidence="6">
    <location>
        <begin position="533"/>
        <end position="555"/>
    </location>
</feature>
<dbReference type="PANTHER" id="PTHR10283">
    <property type="entry name" value="SOLUTE CARRIER FAMILY 13 MEMBER"/>
    <property type="match status" value="1"/>
</dbReference>
<reference evidence="8" key="1">
    <citation type="submission" date="2025-08" db="UniProtKB">
        <authorList>
            <consortium name="RefSeq"/>
        </authorList>
    </citation>
    <scope>IDENTIFICATION</scope>
    <source>
        <tissue evidence="8">Whole larval tissue</tissue>
    </source>
</reference>
<dbReference type="GO" id="GO:0015137">
    <property type="term" value="F:citrate transmembrane transporter activity"/>
    <property type="evidence" value="ECO:0007669"/>
    <property type="project" value="TreeGrafter"/>
</dbReference>
<protein>
    <submittedName>
        <fullName evidence="8">Protein I'm not dead yet</fullName>
    </submittedName>
</protein>
<keyword evidence="7" id="KW-1185">Reference proteome</keyword>
<feature type="transmembrane region" description="Helical" evidence="6">
    <location>
        <begin position="360"/>
        <end position="380"/>
    </location>
</feature>
<keyword evidence="3 6" id="KW-0812">Transmembrane</keyword>
<comment type="subcellular location">
    <subcellularLocation>
        <location evidence="1">Membrane</location>
        <topology evidence="1">Multi-pass membrane protein</topology>
    </subcellularLocation>
</comment>
<evidence type="ECO:0000256" key="4">
    <source>
        <dbReference type="ARBA" id="ARBA00022989"/>
    </source>
</evidence>
<evidence type="ECO:0000313" key="7">
    <source>
        <dbReference type="Proteomes" id="UP000829999"/>
    </source>
</evidence>
<evidence type="ECO:0000256" key="5">
    <source>
        <dbReference type="ARBA" id="ARBA00023136"/>
    </source>
</evidence>
<sequence>MDSTTSSETNLMIITKKAKFKLFCKTYWRTMVVLIAPIILLPVIFIRRNNAYKSFYVFLLMIVYWTLDVLHPCVLAIMPIGISCVMSGVGKSFISEMYIRNDLLDCIGVMMIIIAIENCMVHRRIAIKVLLVFGCSHYRLSFLLFFTCMFLSMWISNILACGLMMPVVKAILLELEKMGILELYQTIGKATQKSNRHEQNMARPSNFTIFYFLGLAYSSSIGDMATMMGSQTNQIFKIYCETIFPLGPKIEFPHFMLLNLPGMLVMETLLYMWMNFIFLGMFRGRSDVEVGLTEEEALYIDTLLATHYRQLGKLKFHEIAVSTIAILTAVLQATISTAHIDQTTNGSPEFHKHFRLSSPCALCVVLLFITPVNLDFLRYFKTQSDENTEPLPISQTKSCLNWNLVRRNIHWSIPLIIAGSSTLFESLRDSDMILEFEKFLLIFEGWPASALVFVVVLFCKTLTEFASNFCVVYALLPSIAKVSVLCDVNPHYLMMASTLASCLPFHLVTGAPVNAMVSAYVNIPPWTMMYAGFGPSIIAVVVVWFTVAVWSTAIWTDITLNPEWAHANIFRLLRKQN</sequence>
<feature type="transmembrane region" description="Helical" evidence="6">
    <location>
        <begin position="465"/>
        <end position="485"/>
    </location>
</feature>
<dbReference type="PANTHER" id="PTHR10283:SF82">
    <property type="entry name" value="SOLUTE CARRIER FAMILY 13 MEMBER 2"/>
    <property type="match status" value="1"/>
</dbReference>
<dbReference type="Pfam" id="PF00939">
    <property type="entry name" value="Na_sulph_symp"/>
    <property type="match status" value="1"/>
</dbReference>
<dbReference type="RefSeq" id="XP_050552641.1">
    <property type="nucleotide sequence ID" value="XM_050696684.1"/>
</dbReference>
<evidence type="ECO:0000256" key="6">
    <source>
        <dbReference type="SAM" id="Phobius"/>
    </source>
</evidence>
<feature type="transmembrane region" description="Helical" evidence="6">
    <location>
        <begin position="102"/>
        <end position="121"/>
    </location>
</feature>
<gene>
    <name evidence="8" type="primary">LOC118274987</name>
</gene>
<comment type="similarity">
    <text evidence="2">Belongs to the SLC13A/DASS transporter (TC 2.A.47) family. NADC subfamily.</text>
</comment>
<feature type="transmembrane region" description="Helical" evidence="6">
    <location>
        <begin position="142"/>
        <end position="168"/>
    </location>
</feature>
<dbReference type="Proteomes" id="UP000829999">
    <property type="component" value="Chromosome 11"/>
</dbReference>
<feature type="transmembrane region" description="Helical" evidence="6">
    <location>
        <begin position="58"/>
        <end position="82"/>
    </location>
</feature>
<evidence type="ECO:0000256" key="2">
    <source>
        <dbReference type="ARBA" id="ARBA00006772"/>
    </source>
</evidence>
<feature type="transmembrane region" description="Helical" evidence="6">
    <location>
        <begin position="319"/>
        <end position="340"/>
    </location>
</feature>
<dbReference type="GO" id="GO:0005886">
    <property type="term" value="C:plasma membrane"/>
    <property type="evidence" value="ECO:0007669"/>
    <property type="project" value="TreeGrafter"/>
</dbReference>
<dbReference type="GO" id="GO:0015141">
    <property type="term" value="F:succinate transmembrane transporter activity"/>
    <property type="evidence" value="ECO:0007669"/>
    <property type="project" value="TreeGrafter"/>
</dbReference>
<evidence type="ECO:0000256" key="3">
    <source>
        <dbReference type="ARBA" id="ARBA00022692"/>
    </source>
</evidence>
<proteinExistence type="inferred from homology"/>
<dbReference type="InterPro" id="IPR001898">
    <property type="entry name" value="SLC13A/DASS"/>
</dbReference>
<evidence type="ECO:0000313" key="8">
    <source>
        <dbReference type="RefSeq" id="XP_050552641.1"/>
    </source>
</evidence>
<keyword evidence="4 6" id="KW-1133">Transmembrane helix</keyword>
<feature type="transmembrane region" description="Helical" evidence="6">
    <location>
        <begin position="209"/>
        <end position="228"/>
    </location>
</feature>
<dbReference type="GeneID" id="118274987"/>
<keyword evidence="5 6" id="KW-0472">Membrane</keyword>
<feature type="transmembrane region" description="Helical" evidence="6">
    <location>
        <begin position="492"/>
        <end position="513"/>
    </location>
</feature>
<feature type="transmembrane region" description="Helical" evidence="6">
    <location>
        <begin position="257"/>
        <end position="282"/>
    </location>
</feature>
<organism evidence="7 8">
    <name type="scientific">Spodoptera frugiperda</name>
    <name type="common">Fall armyworm</name>
    <dbReference type="NCBI Taxonomy" id="7108"/>
    <lineage>
        <taxon>Eukaryota</taxon>
        <taxon>Metazoa</taxon>
        <taxon>Ecdysozoa</taxon>
        <taxon>Arthropoda</taxon>
        <taxon>Hexapoda</taxon>
        <taxon>Insecta</taxon>
        <taxon>Pterygota</taxon>
        <taxon>Neoptera</taxon>
        <taxon>Endopterygota</taxon>
        <taxon>Lepidoptera</taxon>
        <taxon>Glossata</taxon>
        <taxon>Ditrysia</taxon>
        <taxon>Noctuoidea</taxon>
        <taxon>Noctuidae</taxon>
        <taxon>Amphipyrinae</taxon>
        <taxon>Spodoptera</taxon>
    </lineage>
</organism>
<evidence type="ECO:0000256" key="1">
    <source>
        <dbReference type="ARBA" id="ARBA00004141"/>
    </source>
</evidence>
<name>A0A9R0DSK7_SPOFR</name>